<protein>
    <submittedName>
        <fullName evidence="1">Uncharacterized protein</fullName>
    </submittedName>
</protein>
<sequence length="20" mass="2398">MATVTRNCTSRSCRVTWRLR</sequence>
<proteinExistence type="predicted"/>
<name>A0AAV2NBS0_9HYME</name>
<gene>
    <name evidence="1" type="ORF">LPLAT_LOCUS3276</name>
</gene>
<reference evidence="1" key="1">
    <citation type="submission" date="2024-04" db="EMBL/GenBank/DDBJ databases">
        <authorList>
            <consortium name="Molecular Ecology Group"/>
        </authorList>
    </citation>
    <scope>NUCLEOTIDE SEQUENCE</scope>
</reference>
<evidence type="ECO:0000313" key="1">
    <source>
        <dbReference type="EMBL" id="CAL1677224.1"/>
    </source>
</evidence>
<evidence type="ECO:0000313" key="2">
    <source>
        <dbReference type="Proteomes" id="UP001497644"/>
    </source>
</evidence>
<dbReference type="AlphaFoldDB" id="A0AAV2NBS0"/>
<keyword evidence="2" id="KW-1185">Reference proteome</keyword>
<accession>A0AAV2NBS0</accession>
<dbReference type="EMBL" id="OZ034835">
    <property type="protein sequence ID" value="CAL1677224.1"/>
    <property type="molecule type" value="Genomic_DNA"/>
</dbReference>
<dbReference type="Proteomes" id="UP001497644">
    <property type="component" value="Chromosome 12"/>
</dbReference>
<organism evidence="1 2">
    <name type="scientific">Lasius platythorax</name>
    <dbReference type="NCBI Taxonomy" id="488582"/>
    <lineage>
        <taxon>Eukaryota</taxon>
        <taxon>Metazoa</taxon>
        <taxon>Ecdysozoa</taxon>
        <taxon>Arthropoda</taxon>
        <taxon>Hexapoda</taxon>
        <taxon>Insecta</taxon>
        <taxon>Pterygota</taxon>
        <taxon>Neoptera</taxon>
        <taxon>Endopterygota</taxon>
        <taxon>Hymenoptera</taxon>
        <taxon>Apocrita</taxon>
        <taxon>Aculeata</taxon>
        <taxon>Formicoidea</taxon>
        <taxon>Formicidae</taxon>
        <taxon>Formicinae</taxon>
        <taxon>Lasius</taxon>
        <taxon>Lasius</taxon>
    </lineage>
</organism>